<dbReference type="EMBL" id="CZDF01000132">
    <property type="protein sequence ID" value="CUR30989.1"/>
    <property type="molecule type" value="Genomic_DNA"/>
</dbReference>
<dbReference type="STRING" id="671072.PL9214290580"/>
<dbReference type="Gene3D" id="1.20.1220.20">
    <property type="entry name" value="Uncharcterised protein PF01724"/>
    <property type="match status" value="1"/>
</dbReference>
<evidence type="ECO:0000313" key="2">
    <source>
        <dbReference type="Proteomes" id="UP000184315"/>
    </source>
</evidence>
<accession>A0A1J1LEK2</accession>
<evidence type="ECO:0000313" key="1">
    <source>
        <dbReference type="EMBL" id="CUR30989.1"/>
    </source>
</evidence>
<dbReference type="InterPro" id="IPR002636">
    <property type="entry name" value="DUF29"/>
</dbReference>
<proteinExistence type="predicted"/>
<evidence type="ECO:0008006" key="3">
    <source>
        <dbReference type="Google" id="ProtNLM"/>
    </source>
</evidence>
<protein>
    <recommendedName>
        <fullName evidence="3">DUF29 domain-containing protein</fullName>
    </recommendedName>
</protein>
<dbReference type="OrthoDB" id="495351at2"/>
<dbReference type="PANTHER" id="PTHR34235:SF1">
    <property type="entry name" value="SLR0416 PROTEIN"/>
    <property type="match status" value="1"/>
</dbReference>
<name>A0A1J1LEK2_9CYAN</name>
<dbReference type="AlphaFoldDB" id="A0A1J1LEK2"/>
<dbReference type="Proteomes" id="UP000184315">
    <property type="component" value="Unassembled WGS sequence"/>
</dbReference>
<dbReference type="Pfam" id="PF01724">
    <property type="entry name" value="DUF29"/>
    <property type="match status" value="1"/>
</dbReference>
<keyword evidence="2" id="KW-1185">Reference proteome</keyword>
<dbReference type="RefSeq" id="WP_072717926.1">
    <property type="nucleotide sequence ID" value="NZ_LN889782.1"/>
</dbReference>
<gene>
    <name evidence="1" type="ORF">PL9214290580</name>
</gene>
<organism evidence="1 2">
    <name type="scientific">Planktothrix tepida PCC 9214</name>
    <dbReference type="NCBI Taxonomy" id="671072"/>
    <lineage>
        <taxon>Bacteria</taxon>
        <taxon>Bacillati</taxon>
        <taxon>Cyanobacteriota</taxon>
        <taxon>Cyanophyceae</taxon>
        <taxon>Oscillatoriophycideae</taxon>
        <taxon>Oscillatoriales</taxon>
        <taxon>Microcoleaceae</taxon>
        <taxon>Planktothrix</taxon>
    </lineage>
</organism>
<sequence>MVQELTDLRNCILEQRYQDALDIIDELEEMGKQAILRNIESFLVWLFIHLLKNQVEKRLTNSWIASVSDSIIQIKKLNLKANKNSYYIQPDQWQPYLEEAIEQAIRPASIEILEGSLKSTQLSAMIEQNVLLNIAQKLLNLTYEYPVKDLPHRIDQELAQLPGGQDWFDQL</sequence>
<reference evidence="2" key="1">
    <citation type="submission" date="2015-10" db="EMBL/GenBank/DDBJ databases">
        <authorList>
            <person name="Regsiter A."/>
            <person name="william w."/>
        </authorList>
    </citation>
    <scope>NUCLEOTIDE SEQUENCE [LARGE SCALE GENOMIC DNA]</scope>
</reference>
<dbReference type="PANTHER" id="PTHR34235">
    <property type="entry name" value="SLR1203 PROTEIN-RELATED"/>
    <property type="match status" value="1"/>
</dbReference>